<dbReference type="SUPFAM" id="SSF53807">
    <property type="entry name" value="Helical backbone' metal receptor"/>
    <property type="match status" value="1"/>
</dbReference>
<name>A0A1F4TSV7_UNCSA</name>
<evidence type="ECO:0000256" key="1">
    <source>
        <dbReference type="ARBA" id="ARBA00008814"/>
    </source>
</evidence>
<reference evidence="5 6" key="1">
    <citation type="journal article" date="2016" name="Nat. Commun.">
        <title>Thousands of microbial genomes shed light on interconnected biogeochemical processes in an aquifer system.</title>
        <authorList>
            <person name="Anantharaman K."/>
            <person name="Brown C.T."/>
            <person name="Hug L.A."/>
            <person name="Sharon I."/>
            <person name="Castelle C.J."/>
            <person name="Probst A.J."/>
            <person name="Thomas B.C."/>
            <person name="Singh A."/>
            <person name="Wilkins M.J."/>
            <person name="Karaoz U."/>
            <person name="Brodie E.L."/>
            <person name="Williams K.H."/>
            <person name="Hubbard S.S."/>
            <person name="Banfield J.F."/>
        </authorList>
    </citation>
    <scope>NUCLEOTIDE SEQUENCE [LARGE SCALE GENOMIC DNA]</scope>
</reference>
<dbReference type="PROSITE" id="PS50983">
    <property type="entry name" value="FE_B12_PBP"/>
    <property type="match status" value="1"/>
</dbReference>
<dbReference type="Proteomes" id="UP000178951">
    <property type="component" value="Unassembled WGS sequence"/>
</dbReference>
<dbReference type="PANTHER" id="PTHR30535">
    <property type="entry name" value="VITAMIN B12-BINDING PROTEIN"/>
    <property type="match status" value="1"/>
</dbReference>
<dbReference type="InterPro" id="IPR002491">
    <property type="entry name" value="ABC_transptr_periplasmic_BD"/>
</dbReference>
<feature type="signal peptide" evidence="3">
    <location>
        <begin position="1"/>
        <end position="20"/>
    </location>
</feature>
<organism evidence="5 6">
    <name type="scientific">candidate division WOR-1 bacterium RIFOXYB2_FULL_48_7</name>
    <dbReference type="NCBI Taxonomy" id="1802583"/>
    <lineage>
        <taxon>Bacteria</taxon>
        <taxon>Bacillati</taxon>
        <taxon>Saganbacteria</taxon>
    </lineage>
</organism>
<evidence type="ECO:0000313" key="5">
    <source>
        <dbReference type="EMBL" id="OGC35630.1"/>
    </source>
</evidence>
<protein>
    <recommendedName>
        <fullName evidence="4">Fe/B12 periplasmic-binding domain-containing protein</fullName>
    </recommendedName>
</protein>
<dbReference type="InterPro" id="IPR054828">
    <property type="entry name" value="Vit_B12_bind_prot"/>
</dbReference>
<accession>A0A1F4TSV7</accession>
<sequence>MKKLLVFGCLIFIFNCFALAAPVPKKIISGIPSVTEILFALGAGGQVIGVTTNCNYPPPAKNKIKVGDFFLNVEKIVALKPDLVVLLEEAQKTDVQRLKSFGLNVFTINPHSLDELAQSYIILGEKVGRRWQGEQLAAQLRRQAGRYKPRAFSLDFVLRRPRLLIVVGYRPLIVVGGGSFIDDIIKAAGAENIAGEARMAYPEYSFEKLLQIDPDFIVLPNNIGVNNDPRWQLLSAVKKNRILMIDPDILSRPGPRVVLAIEKIARFIREN</sequence>
<dbReference type="STRING" id="1802583.A2311_03510"/>
<dbReference type="Pfam" id="PF01497">
    <property type="entry name" value="Peripla_BP_2"/>
    <property type="match status" value="1"/>
</dbReference>
<dbReference type="GO" id="GO:0071281">
    <property type="term" value="P:cellular response to iron ion"/>
    <property type="evidence" value="ECO:0007669"/>
    <property type="project" value="TreeGrafter"/>
</dbReference>
<evidence type="ECO:0000256" key="2">
    <source>
        <dbReference type="ARBA" id="ARBA00022729"/>
    </source>
</evidence>
<dbReference type="AlphaFoldDB" id="A0A1F4TSV7"/>
<keyword evidence="2 3" id="KW-0732">Signal</keyword>
<evidence type="ECO:0000259" key="4">
    <source>
        <dbReference type="PROSITE" id="PS50983"/>
    </source>
</evidence>
<dbReference type="EMBL" id="MEUF01000023">
    <property type="protein sequence ID" value="OGC35630.1"/>
    <property type="molecule type" value="Genomic_DNA"/>
</dbReference>
<dbReference type="NCBIfam" id="NF038402">
    <property type="entry name" value="TroA_like"/>
    <property type="match status" value="1"/>
</dbReference>
<gene>
    <name evidence="5" type="ORF">A2311_03510</name>
</gene>
<comment type="caution">
    <text evidence="5">The sequence shown here is derived from an EMBL/GenBank/DDBJ whole genome shotgun (WGS) entry which is preliminary data.</text>
</comment>
<dbReference type="Gene3D" id="3.40.50.1980">
    <property type="entry name" value="Nitrogenase molybdenum iron protein domain"/>
    <property type="match status" value="2"/>
</dbReference>
<evidence type="ECO:0000256" key="3">
    <source>
        <dbReference type="SAM" id="SignalP"/>
    </source>
</evidence>
<comment type="similarity">
    <text evidence="1">Belongs to the bacterial solute-binding protein 8 family.</text>
</comment>
<proteinExistence type="inferred from homology"/>
<dbReference type="InterPro" id="IPR050902">
    <property type="entry name" value="ABC_Transporter_SBP"/>
</dbReference>
<dbReference type="PANTHER" id="PTHR30535:SF34">
    <property type="entry name" value="MOLYBDATE-BINDING PROTEIN MOLA"/>
    <property type="match status" value="1"/>
</dbReference>
<feature type="chain" id="PRO_5009514707" description="Fe/B12 periplasmic-binding domain-containing protein" evidence="3">
    <location>
        <begin position="21"/>
        <end position="271"/>
    </location>
</feature>
<evidence type="ECO:0000313" key="6">
    <source>
        <dbReference type="Proteomes" id="UP000178951"/>
    </source>
</evidence>
<dbReference type="CDD" id="cd01144">
    <property type="entry name" value="BtuF"/>
    <property type="match status" value="1"/>
</dbReference>
<feature type="domain" description="Fe/B12 periplasmic-binding" evidence="4">
    <location>
        <begin position="26"/>
        <end position="271"/>
    </location>
</feature>